<dbReference type="SUPFAM" id="SSF55486">
    <property type="entry name" value="Metalloproteases ('zincins'), catalytic domain"/>
    <property type="match status" value="1"/>
</dbReference>
<dbReference type="RefSeq" id="WP_316026824.1">
    <property type="nucleotide sequence ID" value="NZ_JAWDIO010000002.1"/>
</dbReference>
<dbReference type="Gene3D" id="3.40.390.10">
    <property type="entry name" value="Collagenase (Catalytic Domain)"/>
    <property type="match status" value="1"/>
</dbReference>
<reference evidence="1 2" key="1">
    <citation type="submission" date="2023-10" db="EMBL/GenBank/DDBJ databases">
        <title>Glaciecola aquimarina strain GGW-M5 nov., isolated from a coastal seawater.</title>
        <authorList>
            <person name="Bayburt H."/>
            <person name="Kim J.M."/>
            <person name="Choi B.J."/>
            <person name="Jeon C.O."/>
        </authorList>
    </citation>
    <scope>NUCLEOTIDE SEQUENCE [LARGE SCALE GENOMIC DNA]</scope>
    <source>
        <strain evidence="1 2">KCTC 32108</strain>
    </source>
</reference>
<dbReference type="PROSITE" id="PS51257">
    <property type="entry name" value="PROKAR_LIPOPROTEIN"/>
    <property type="match status" value="1"/>
</dbReference>
<evidence type="ECO:0000313" key="1">
    <source>
        <dbReference type="EMBL" id="MDU0355277.1"/>
    </source>
</evidence>
<organism evidence="1 2">
    <name type="scientific">Paraglaciecola aquimarina</name>
    <dbReference type="NCBI Taxonomy" id="1235557"/>
    <lineage>
        <taxon>Bacteria</taxon>
        <taxon>Pseudomonadati</taxon>
        <taxon>Pseudomonadota</taxon>
        <taxon>Gammaproteobacteria</taxon>
        <taxon>Alteromonadales</taxon>
        <taxon>Alteromonadaceae</taxon>
        <taxon>Paraglaciecola</taxon>
    </lineage>
</organism>
<comment type="caution">
    <text evidence="1">The sequence shown here is derived from an EMBL/GenBank/DDBJ whole genome shotgun (WGS) entry which is preliminary data.</text>
</comment>
<proteinExistence type="predicted"/>
<sequence>MKILVTLILFVVSACSSVNKPQPFTDSLAYKNNSSVISVPVRIHLLKSNISRDITAVASSEELEEMFNVVNLIWKQAGIKYEIESITYLNAYKDEQYVEAMSKTSNLTRQQKIGAMNKVCNITKQSDRVLNLCVIGKTVNGLGGIYFGGRHPKVIWPTIAKNGREVLNPATLAHEFGHYLGLKHNSEEAIYLMRGRGNNMRRNGQYEYILFTEREITSSRKVAMKLFE</sequence>
<accession>A0ABU3SZ73</accession>
<dbReference type="Proteomes" id="UP001247805">
    <property type="component" value="Unassembled WGS sequence"/>
</dbReference>
<evidence type="ECO:0008006" key="3">
    <source>
        <dbReference type="Google" id="ProtNLM"/>
    </source>
</evidence>
<name>A0ABU3SZ73_9ALTE</name>
<protein>
    <recommendedName>
        <fullName evidence="3">Peptidase M10 metallopeptidase domain-containing protein</fullName>
    </recommendedName>
</protein>
<keyword evidence="2" id="KW-1185">Reference proteome</keyword>
<gene>
    <name evidence="1" type="ORF">RS130_16405</name>
</gene>
<evidence type="ECO:0000313" key="2">
    <source>
        <dbReference type="Proteomes" id="UP001247805"/>
    </source>
</evidence>
<dbReference type="InterPro" id="IPR024079">
    <property type="entry name" value="MetalloPept_cat_dom_sf"/>
</dbReference>
<dbReference type="EMBL" id="JAWDIO010000002">
    <property type="protein sequence ID" value="MDU0355277.1"/>
    <property type="molecule type" value="Genomic_DNA"/>
</dbReference>
<dbReference type="Pfam" id="PF13582">
    <property type="entry name" value="Reprolysin_3"/>
    <property type="match status" value="1"/>
</dbReference>